<dbReference type="EMBL" id="VFPT01000001">
    <property type="protein sequence ID" value="TQM94567.1"/>
    <property type="molecule type" value="Genomic_DNA"/>
</dbReference>
<evidence type="ECO:0000256" key="1">
    <source>
        <dbReference type="SAM" id="MobiDB-lite"/>
    </source>
</evidence>
<protein>
    <submittedName>
        <fullName evidence="2">Uncharacterized protein</fullName>
    </submittedName>
</protein>
<dbReference type="AlphaFoldDB" id="A0A543KHR2"/>
<keyword evidence="3" id="KW-1185">Reference proteome</keyword>
<reference evidence="2 3" key="1">
    <citation type="submission" date="2019-06" db="EMBL/GenBank/DDBJ databases">
        <title>Genomic Encyclopedia of Archaeal and Bacterial Type Strains, Phase II (KMG-II): from individual species to whole genera.</title>
        <authorList>
            <person name="Goeker M."/>
        </authorList>
    </citation>
    <scope>NUCLEOTIDE SEQUENCE [LARGE SCALE GENOMIC DNA]</scope>
    <source>
        <strain evidence="2 3">DSM 18423</strain>
    </source>
</reference>
<evidence type="ECO:0000313" key="3">
    <source>
        <dbReference type="Proteomes" id="UP000320582"/>
    </source>
</evidence>
<comment type="caution">
    <text evidence="2">The sequence shown here is derived from an EMBL/GenBank/DDBJ whole genome shotgun (WGS) entry which is preliminary data.</text>
</comment>
<evidence type="ECO:0000313" key="2">
    <source>
        <dbReference type="EMBL" id="TQM94567.1"/>
    </source>
</evidence>
<sequence length="45" mass="4944">MLLPNPSGACKSSLDQPRVGRENQPPPTKAQCGALECRTREVIFF</sequence>
<proteinExistence type="predicted"/>
<name>A0A543KHR2_9RHOB</name>
<dbReference type="Proteomes" id="UP000320582">
    <property type="component" value="Unassembled WGS sequence"/>
</dbReference>
<organism evidence="2 3">
    <name type="scientific">Roseinatronobacter monicus</name>
    <dbReference type="NCBI Taxonomy" id="393481"/>
    <lineage>
        <taxon>Bacteria</taxon>
        <taxon>Pseudomonadati</taxon>
        <taxon>Pseudomonadota</taxon>
        <taxon>Alphaproteobacteria</taxon>
        <taxon>Rhodobacterales</taxon>
        <taxon>Paracoccaceae</taxon>
        <taxon>Roseinatronobacter</taxon>
    </lineage>
</organism>
<accession>A0A543KHR2</accession>
<feature type="region of interest" description="Disordered" evidence="1">
    <location>
        <begin position="1"/>
        <end position="31"/>
    </location>
</feature>
<gene>
    <name evidence="2" type="ORF">BD293_3249</name>
</gene>